<dbReference type="GO" id="GO:0006412">
    <property type="term" value="P:translation"/>
    <property type="evidence" value="ECO:0007669"/>
    <property type="project" value="UniProtKB-UniRule"/>
</dbReference>
<dbReference type="SMART" id="SM00845">
    <property type="entry name" value="GatB_Yqey"/>
    <property type="match status" value="1"/>
</dbReference>
<dbReference type="SUPFAM" id="SSF55261">
    <property type="entry name" value="GAD domain-like"/>
    <property type="match status" value="1"/>
</dbReference>
<evidence type="ECO:0000313" key="9">
    <source>
        <dbReference type="EMBL" id="UXD21557.1"/>
    </source>
</evidence>
<dbReference type="GO" id="GO:0070681">
    <property type="term" value="P:glutaminyl-tRNAGln biosynthesis via transamidation"/>
    <property type="evidence" value="ECO:0007669"/>
    <property type="project" value="TreeGrafter"/>
</dbReference>
<dbReference type="InterPro" id="IPR006075">
    <property type="entry name" value="Asn/Gln-tRNA_Trfase_suB/E_cat"/>
</dbReference>
<reference evidence="9" key="1">
    <citation type="submission" date="2013-11" db="EMBL/GenBank/DDBJ databases">
        <title>Comparative genomics of Ignicoccus.</title>
        <authorList>
            <person name="Podar M."/>
        </authorList>
    </citation>
    <scope>NUCLEOTIDE SEQUENCE</scope>
    <source>
        <strain evidence="9">DSM 13166</strain>
    </source>
</reference>
<comment type="function">
    <text evidence="6">Allows the formation of correctly charged Gln-tRNA(Gln) through the transamidation of misacylated Glu-tRNA(Gln) in organisms which lack glutaminyl-tRNA synthetase. The reaction takes place in the presence of glutamine and ATP through an activated gamma-phospho-Glu-tRNA(Gln). The GatDE system is specific for glutamate and does not act on aspartate.</text>
</comment>
<keyword evidence="10" id="KW-1185">Reference proteome</keyword>
<evidence type="ECO:0000256" key="4">
    <source>
        <dbReference type="ARBA" id="ARBA00022917"/>
    </source>
</evidence>
<dbReference type="PROSITE" id="PS01234">
    <property type="entry name" value="GATB"/>
    <property type="match status" value="1"/>
</dbReference>
<dbReference type="Proteomes" id="UP001063698">
    <property type="component" value="Chromosome"/>
</dbReference>
<dbReference type="InterPro" id="IPR004414">
    <property type="entry name" value="GatE"/>
</dbReference>
<comment type="catalytic activity">
    <reaction evidence="5 6">
        <text>L-glutamyl-tRNA(Gln) + L-glutamine + ATP + H2O = L-glutaminyl-tRNA(Gln) + L-glutamate + ADP + phosphate + H(+)</text>
        <dbReference type="Rhea" id="RHEA:17521"/>
        <dbReference type="Rhea" id="RHEA-COMP:9681"/>
        <dbReference type="Rhea" id="RHEA-COMP:9684"/>
        <dbReference type="ChEBI" id="CHEBI:15377"/>
        <dbReference type="ChEBI" id="CHEBI:15378"/>
        <dbReference type="ChEBI" id="CHEBI:29985"/>
        <dbReference type="ChEBI" id="CHEBI:30616"/>
        <dbReference type="ChEBI" id="CHEBI:43474"/>
        <dbReference type="ChEBI" id="CHEBI:58359"/>
        <dbReference type="ChEBI" id="CHEBI:78520"/>
        <dbReference type="ChEBI" id="CHEBI:78521"/>
        <dbReference type="ChEBI" id="CHEBI:456216"/>
    </reaction>
</comment>
<dbReference type="InterPro" id="IPR014746">
    <property type="entry name" value="Gln_synth/guanido_kin_cat_dom"/>
</dbReference>
<keyword evidence="3 6" id="KW-0067">ATP-binding</keyword>
<dbReference type="Pfam" id="PF02637">
    <property type="entry name" value="GatB_Yqey"/>
    <property type="match status" value="1"/>
</dbReference>
<keyword evidence="4 6" id="KW-0648">Protein biosynthesis</keyword>
<dbReference type="InterPro" id="IPR003789">
    <property type="entry name" value="Asn/Gln_tRNA_amidoTrase-B-like"/>
</dbReference>
<dbReference type="NCBIfam" id="NF003107">
    <property type="entry name" value="PRK04028.1"/>
    <property type="match status" value="1"/>
</dbReference>
<dbReference type="Gene3D" id="1.10.150.380">
    <property type="entry name" value="GatB domain, N-terminal subdomain"/>
    <property type="match status" value="1"/>
</dbReference>
<dbReference type="GO" id="GO:0004812">
    <property type="term" value="F:aminoacyl-tRNA ligase activity"/>
    <property type="evidence" value="ECO:0007669"/>
    <property type="project" value="InterPro"/>
</dbReference>
<evidence type="ECO:0000256" key="6">
    <source>
        <dbReference type="HAMAP-Rule" id="MF_00588"/>
    </source>
</evidence>
<dbReference type="Gene3D" id="1.10.10.410">
    <property type="match status" value="1"/>
</dbReference>
<dbReference type="InterPro" id="IPR029351">
    <property type="entry name" value="GAD_dom"/>
</dbReference>
<dbReference type="EC" id="6.3.5.-" evidence="6"/>
<dbReference type="Pfam" id="PF02934">
    <property type="entry name" value="GatB_N"/>
    <property type="match status" value="1"/>
</dbReference>
<dbReference type="EMBL" id="CP006868">
    <property type="protein sequence ID" value="UXD21557.1"/>
    <property type="molecule type" value="Genomic_DNA"/>
</dbReference>
<proteinExistence type="inferred from homology"/>
<dbReference type="InterPro" id="IPR042114">
    <property type="entry name" value="GatB_C_1"/>
</dbReference>
<dbReference type="KEGG" id="ipc:IPA_05390"/>
<name>A0A977PK35_9CREN</name>
<feature type="region of interest" description="Disordered" evidence="7">
    <location>
        <begin position="409"/>
        <end position="433"/>
    </location>
</feature>
<comment type="similarity">
    <text evidence="6">Belongs to the GatB/GatE family. GatE subfamily.</text>
</comment>
<dbReference type="Pfam" id="PF02938">
    <property type="entry name" value="GAD"/>
    <property type="match status" value="1"/>
</dbReference>
<dbReference type="InterPro" id="IPR018027">
    <property type="entry name" value="Asn/Gln_amidotransferase"/>
</dbReference>
<evidence type="ECO:0000256" key="2">
    <source>
        <dbReference type="ARBA" id="ARBA00022741"/>
    </source>
</evidence>
<evidence type="ECO:0000259" key="8">
    <source>
        <dbReference type="SMART" id="SM00845"/>
    </source>
</evidence>
<evidence type="ECO:0000313" key="10">
    <source>
        <dbReference type="Proteomes" id="UP001063698"/>
    </source>
</evidence>
<dbReference type="SUPFAM" id="SSF89095">
    <property type="entry name" value="GatB/YqeY motif"/>
    <property type="match status" value="1"/>
</dbReference>
<dbReference type="Gene3D" id="3.30.1360.30">
    <property type="entry name" value="GAD-like domain"/>
    <property type="match status" value="1"/>
</dbReference>
<dbReference type="GO" id="GO:0005737">
    <property type="term" value="C:cytoplasm"/>
    <property type="evidence" value="ECO:0007669"/>
    <property type="project" value="InterPro"/>
</dbReference>
<evidence type="ECO:0000256" key="1">
    <source>
        <dbReference type="ARBA" id="ARBA00022598"/>
    </source>
</evidence>
<keyword evidence="2 6" id="KW-0547">Nucleotide-binding</keyword>
<evidence type="ECO:0000256" key="3">
    <source>
        <dbReference type="ARBA" id="ARBA00022840"/>
    </source>
</evidence>
<dbReference type="InterPro" id="IPR017959">
    <property type="entry name" value="Asn/Gln-tRNA_amidoTrfase_suB/E"/>
</dbReference>
<dbReference type="InterPro" id="IPR017958">
    <property type="entry name" value="Gln-tRNA_amidoTrfase_suB_CS"/>
</dbReference>
<dbReference type="NCBIfam" id="TIGR00134">
    <property type="entry name" value="gatE_arch"/>
    <property type="match status" value="1"/>
</dbReference>
<organism evidence="9 10">
    <name type="scientific">Ignicoccus pacificus DSM 13166</name>
    <dbReference type="NCBI Taxonomy" id="940294"/>
    <lineage>
        <taxon>Archaea</taxon>
        <taxon>Thermoproteota</taxon>
        <taxon>Thermoprotei</taxon>
        <taxon>Desulfurococcales</taxon>
        <taxon>Desulfurococcaceae</taxon>
        <taxon>Ignicoccus</taxon>
    </lineage>
</organism>
<sequence>MDYESLGLKVGLELHQQLKTERKLFCHCKPELVEEDEEDVFQRRLRPVRSELGEVDIAALFEWKKGRTYVYHAPRSVSCLVEADEEPPHEADRDSIVIALAMAKAFNSKIIDEIHVMRKMVIDGSNTSGFQRTMLVALGGELELGDKKIGIETICVEEDAARKLEEKGKFVHYKLDRLGIPLIEIATAPDIHSPEEAKRVALRIGQMLRLTGRVRRGLGTIRQDLNVSIKGGAKTEIKGVQRLDIIDKVVEYEVQRQLKLLEIRDILRERGVTKEDVLKQEFVDVTALLEHSDSKIVKRALKRGAGAWALKLPKFAGLLGMEVQPGRRFGTELSDYAKFWSTVGGIIHSDELPGYGISEEEVKALRKELECEEMDAFVLVLAPSDQAKLALEAVRDRAAKAIEGVPEETRAANPDGTTRFLRPRPGSARMYPETDVPPVIVTEDMLKKAEKLKPKNPIELIRELMTTYKLPKDMAEKMISSVRFDLAYRLVKKYHGKLPSTVVVRTVVDTLKELEREGVEIERIHDEQIEEVLDQVSEGKVAKEAIPDVLKKVAEGKSVSEAIKELGLGEKVDIDKIVRDVIEKYKKMIMEKGPERSFGLVMGKVMAEVRGKVDGKVVAEAVRKALEELKNG</sequence>
<dbReference type="AlphaFoldDB" id="A0A977PK35"/>
<accession>A0A977PK35</accession>
<evidence type="ECO:0000256" key="7">
    <source>
        <dbReference type="SAM" id="MobiDB-lite"/>
    </source>
</evidence>
<dbReference type="PANTHER" id="PTHR11659:SF2">
    <property type="entry name" value="GLUTAMYL-TRNA(GLN) AMIDOTRANSFERASE SUBUNIT E"/>
    <property type="match status" value="1"/>
</dbReference>
<dbReference type="PANTHER" id="PTHR11659">
    <property type="entry name" value="GLUTAMYL-TRNA GLN AMIDOTRANSFERASE SUBUNIT B MITOCHONDRIAL AND PROKARYOTIC PET112-RELATED"/>
    <property type="match status" value="1"/>
</dbReference>
<gene>
    <name evidence="6" type="primary">gatE</name>
    <name evidence="9" type="ORF">IPA_05390</name>
</gene>
<comment type="subunit">
    <text evidence="6">Heterodimer of GatD and GatE.</text>
</comment>
<keyword evidence="1 6" id="KW-0436">Ligase</keyword>
<dbReference type="GO" id="GO:0050567">
    <property type="term" value="F:glutaminyl-tRNA synthase (glutamine-hydrolyzing) activity"/>
    <property type="evidence" value="ECO:0007669"/>
    <property type="project" value="UniProtKB-UniRule"/>
</dbReference>
<evidence type="ECO:0000256" key="5">
    <source>
        <dbReference type="ARBA" id="ARBA00047913"/>
    </source>
</evidence>
<dbReference type="InterPro" id="IPR023168">
    <property type="entry name" value="GatB_Yqey_C_2"/>
</dbReference>
<dbReference type="GO" id="GO:0005524">
    <property type="term" value="F:ATP binding"/>
    <property type="evidence" value="ECO:0007669"/>
    <property type="project" value="UniProtKB-KW"/>
</dbReference>
<dbReference type="InterPro" id="IPR004115">
    <property type="entry name" value="GAD-like_sf"/>
</dbReference>
<dbReference type="HAMAP" id="MF_00588">
    <property type="entry name" value="GatE"/>
    <property type="match status" value="1"/>
</dbReference>
<feature type="domain" description="Asn/Gln amidotransferase" evidence="8">
    <location>
        <begin position="485"/>
        <end position="626"/>
    </location>
</feature>
<protein>
    <recommendedName>
        <fullName evidence="6">Glutamyl-tRNA(Gln) amidotransferase subunit E</fullName>
        <shortName evidence="6">Glu-ADT subunit E</shortName>
        <ecNumber evidence="6">6.3.5.-</ecNumber>
    </recommendedName>
</protein>
<dbReference type="SUPFAM" id="SSF55931">
    <property type="entry name" value="Glutamine synthetase/guanido kinase"/>
    <property type="match status" value="1"/>
</dbReference>